<accession>A0A3G2L379</accession>
<feature type="domain" description="Glycosyl transferase family 1" evidence="1">
    <location>
        <begin position="178"/>
        <end position="335"/>
    </location>
</feature>
<dbReference type="SUPFAM" id="SSF53756">
    <property type="entry name" value="UDP-Glycosyltransferase/glycogen phosphorylase"/>
    <property type="match status" value="1"/>
</dbReference>
<protein>
    <submittedName>
        <fullName evidence="2">Glycosyltransferase</fullName>
    </submittedName>
</protein>
<gene>
    <name evidence="2" type="ORF">D1013_04410</name>
</gene>
<sequence>MIYAKPKITYLTQVPGPYREKMHLKLGIENSYQYSVIYCARLEPNRTWNLELENYEKFFLADRSKTYRHNNPQVWKLLNNLDPDVLIITAFKPTMLYAVFWCILKKRKVVVYNDGTLESEKDFSKIQKLIRKQVFKRTQAFVGPGKGAFDLYRSYGVSDKKMFKSCLCIDNSRFNGKKMKDRKYDLLFSGQIIARKLPLLFVEVAKKIRRQIPSLKVLILGDGDLKNEMLNELDKAKIDYDFKGFLDQNCLPAYYADSKVFLFPTLNDPWGIVANEACASGTPVVTTEVAGVANDLILHGVNGLILPVNTDIWATEVCLLLEDENKLSEFSRNAINLVKEYNHEMAAQGIIESVEFALKN</sequence>
<dbReference type="GO" id="GO:0016757">
    <property type="term" value="F:glycosyltransferase activity"/>
    <property type="evidence" value="ECO:0007669"/>
    <property type="project" value="InterPro"/>
</dbReference>
<dbReference type="AlphaFoldDB" id="A0A3G2L379"/>
<dbReference type="InterPro" id="IPR001296">
    <property type="entry name" value="Glyco_trans_1"/>
</dbReference>
<keyword evidence="2" id="KW-0808">Transferase</keyword>
<dbReference type="EMBL" id="CP032050">
    <property type="protein sequence ID" value="AYN66678.1"/>
    <property type="molecule type" value="Genomic_DNA"/>
</dbReference>
<dbReference type="CDD" id="cd03801">
    <property type="entry name" value="GT4_PimA-like"/>
    <property type="match status" value="1"/>
</dbReference>
<evidence type="ECO:0000313" key="2">
    <source>
        <dbReference type="EMBL" id="AYN66678.1"/>
    </source>
</evidence>
<name>A0A3G2L379_9FLAO</name>
<dbReference type="Proteomes" id="UP000276309">
    <property type="component" value="Chromosome"/>
</dbReference>
<organism evidence="2 3">
    <name type="scientific">Euzebyella marina</name>
    <dbReference type="NCBI Taxonomy" id="1761453"/>
    <lineage>
        <taxon>Bacteria</taxon>
        <taxon>Pseudomonadati</taxon>
        <taxon>Bacteroidota</taxon>
        <taxon>Flavobacteriia</taxon>
        <taxon>Flavobacteriales</taxon>
        <taxon>Flavobacteriaceae</taxon>
        <taxon>Euzebyella</taxon>
    </lineage>
</organism>
<dbReference type="KEGG" id="emar:D1013_04410"/>
<dbReference type="PANTHER" id="PTHR45947:SF3">
    <property type="entry name" value="SULFOQUINOVOSYL TRANSFERASE SQD2"/>
    <property type="match status" value="1"/>
</dbReference>
<keyword evidence="3" id="KW-1185">Reference proteome</keyword>
<dbReference type="RefSeq" id="WP_121847730.1">
    <property type="nucleotide sequence ID" value="NZ_CP032050.1"/>
</dbReference>
<dbReference type="Gene3D" id="3.40.50.2000">
    <property type="entry name" value="Glycogen Phosphorylase B"/>
    <property type="match status" value="2"/>
</dbReference>
<dbReference type="PANTHER" id="PTHR45947">
    <property type="entry name" value="SULFOQUINOVOSYL TRANSFERASE SQD2"/>
    <property type="match status" value="1"/>
</dbReference>
<dbReference type="InterPro" id="IPR050194">
    <property type="entry name" value="Glycosyltransferase_grp1"/>
</dbReference>
<dbReference type="OrthoDB" id="9790710at2"/>
<reference evidence="2 3" key="1">
    <citation type="submission" date="2018-08" db="EMBL/GenBank/DDBJ databases">
        <title>The reduced genetic potential of extracellular carbohydrate catabolism in Euzebyella marina RN62, a Flavobacteriia bacterium isolated from the hadal water.</title>
        <authorList>
            <person name="Xue C."/>
        </authorList>
    </citation>
    <scope>NUCLEOTIDE SEQUENCE [LARGE SCALE GENOMIC DNA]</scope>
    <source>
        <strain evidence="2 3">RN62</strain>
    </source>
</reference>
<evidence type="ECO:0000259" key="1">
    <source>
        <dbReference type="Pfam" id="PF00534"/>
    </source>
</evidence>
<dbReference type="Pfam" id="PF00534">
    <property type="entry name" value="Glycos_transf_1"/>
    <property type="match status" value="1"/>
</dbReference>
<evidence type="ECO:0000313" key="3">
    <source>
        <dbReference type="Proteomes" id="UP000276309"/>
    </source>
</evidence>
<proteinExistence type="predicted"/>